<evidence type="ECO:0000313" key="2">
    <source>
        <dbReference type="EMBL" id="CAD6190459.1"/>
    </source>
</evidence>
<protein>
    <recommendedName>
        <fullName evidence="4">Peptidase S1 domain-containing protein</fullName>
    </recommendedName>
</protein>
<sequence>MALAQNSISKSSILAAFLLSAETIVSLSYKLNGLLIFCEMNTVGNLFFLPTDHHDDYYLEANRIPSRPASSLKGSSDEHHQNRSESPRILDERLAMELRNRLFFIPKAQKAFDNPEKPSENENEIEGGVVSPISPRAAVTYAHRSHRLLRVFNEGGNLQENEHAIVEIRQCDNPSNRHNMKVIVIDAHHDFVILHSIIDCEIFDDYAFSSRPPRDFERFLGFDLSYKNHEGQQVTHRSGRICSVVADHRGRMLASASIDGGDSGGPCYAEDRSLIGIMVSSTTTDPLLGQEYDCDTIEKELRDASGSPADTWITPGHIIIEAFRYVLHHVLPE</sequence>
<dbReference type="EMBL" id="CAJGYM010000016">
    <property type="protein sequence ID" value="CAD6190459.1"/>
    <property type="molecule type" value="Genomic_DNA"/>
</dbReference>
<keyword evidence="3" id="KW-1185">Reference proteome</keyword>
<feature type="compositionally biased region" description="Basic and acidic residues" evidence="1">
    <location>
        <begin position="75"/>
        <end position="90"/>
    </location>
</feature>
<reference evidence="2" key="1">
    <citation type="submission" date="2020-10" db="EMBL/GenBank/DDBJ databases">
        <authorList>
            <person name="Kikuchi T."/>
        </authorList>
    </citation>
    <scope>NUCLEOTIDE SEQUENCE</scope>
    <source>
        <strain evidence="2">NKZ352</strain>
    </source>
</reference>
<accession>A0A8S1H456</accession>
<evidence type="ECO:0008006" key="4">
    <source>
        <dbReference type="Google" id="ProtNLM"/>
    </source>
</evidence>
<dbReference type="AlphaFoldDB" id="A0A8S1H456"/>
<gene>
    <name evidence="2" type="ORF">CAUJ_LOCUS6378</name>
</gene>
<dbReference type="InterPro" id="IPR043504">
    <property type="entry name" value="Peptidase_S1_PA_chymotrypsin"/>
</dbReference>
<comment type="caution">
    <text evidence="2">The sequence shown here is derived from an EMBL/GenBank/DDBJ whole genome shotgun (WGS) entry which is preliminary data.</text>
</comment>
<evidence type="ECO:0000313" key="3">
    <source>
        <dbReference type="Proteomes" id="UP000835052"/>
    </source>
</evidence>
<dbReference type="SUPFAM" id="SSF50494">
    <property type="entry name" value="Trypsin-like serine proteases"/>
    <property type="match status" value="1"/>
</dbReference>
<proteinExistence type="predicted"/>
<organism evidence="2 3">
    <name type="scientific">Caenorhabditis auriculariae</name>
    <dbReference type="NCBI Taxonomy" id="2777116"/>
    <lineage>
        <taxon>Eukaryota</taxon>
        <taxon>Metazoa</taxon>
        <taxon>Ecdysozoa</taxon>
        <taxon>Nematoda</taxon>
        <taxon>Chromadorea</taxon>
        <taxon>Rhabditida</taxon>
        <taxon>Rhabditina</taxon>
        <taxon>Rhabditomorpha</taxon>
        <taxon>Rhabditoidea</taxon>
        <taxon>Rhabditidae</taxon>
        <taxon>Peloderinae</taxon>
        <taxon>Caenorhabditis</taxon>
    </lineage>
</organism>
<dbReference type="InterPro" id="IPR009003">
    <property type="entry name" value="Peptidase_S1_PA"/>
</dbReference>
<dbReference type="Proteomes" id="UP000835052">
    <property type="component" value="Unassembled WGS sequence"/>
</dbReference>
<name>A0A8S1H456_9PELO</name>
<evidence type="ECO:0000256" key="1">
    <source>
        <dbReference type="SAM" id="MobiDB-lite"/>
    </source>
</evidence>
<dbReference type="OrthoDB" id="5846493at2759"/>
<dbReference type="Gene3D" id="2.40.10.10">
    <property type="entry name" value="Trypsin-like serine proteases"/>
    <property type="match status" value="1"/>
</dbReference>
<feature type="region of interest" description="Disordered" evidence="1">
    <location>
        <begin position="68"/>
        <end position="90"/>
    </location>
</feature>